<proteinExistence type="predicted"/>
<feature type="transmembrane region" description="Helical" evidence="1">
    <location>
        <begin position="316"/>
        <end position="337"/>
    </location>
</feature>
<feature type="transmembrane region" description="Helical" evidence="1">
    <location>
        <begin position="157"/>
        <end position="176"/>
    </location>
</feature>
<dbReference type="OrthoDB" id="9767931at2"/>
<dbReference type="InterPro" id="IPR025291">
    <property type="entry name" value="DUF4153"/>
</dbReference>
<evidence type="ECO:0000313" key="3">
    <source>
        <dbReference type="Proteomes" id="UP000284416"/>
    </source>
</evidence>
<keyword evidence="1" id="KW-0812">Transmembrane</keyword>
<accession>A0A417YX84</accession>
<feature type="transmembrane region" description="Helical" evidence="1">
    <location>
        <begin position="200"/>
        <end position="221"/>
    </location>
</feature>
<feature type="transmembrane region" description="Helical" evidence="1">
    <location>
        <begin position="85"/>
        <end position="103"/>
    </location>
</feature>
<evidence type="ECO:0000313" key="2">
    <source>
        <dbReference type="EMBL" id="RHW42042.1"/>
    </source>
</evidence>
<reference evidence="2 3" key="1">
    <citation type="journal article" date="2017" name="Int. J. Syst. Evol. Microbiol.">
        <title>Bacillus notoginsengisoli sp. nov., a novel bacterium isolated from the rhizosphere of Panax notoginseng.</title>
        <authorList>
            <person name="Zhang M.Y."/>
            <person name="Cheng J."/>
            <person name="Cai Y."/>
            <person name="Zhang T.Y."/>
            <person name="Wu Y.Y."/>
            <person name="Manikprabhu D."/>
            <person name="Li W.J."/>
            <person name="Zhang Y.X."/>
        </authorList>
    </citation>
    <scope>NUCLEOTIDE SEQUENCE [LARGE SCALE GENOMIC DNA]</scope>
    <source>
        <strain evidence="2 3">JCM 30743</strain>
    </source>
</reference>
<dbReference type="Pfam" id="PF13687">
    <property type="entry name" value="DUF4153"/>
    <property type="match status" value="1"/>
</dbReference>
<dbReference type="AlphaFoldDB" id="A0A417YX84"/>
<name>A0A417YX84_9BACI</name>
<feature type="transmembrane region" description="Helical" evidence="1">
    <location>
        <begin position="242"/>
        <end position="265"/>
    </location>
</feature>
<organism evidence="2 3">
    <name type="scientific">Neobacillus notoginsengisoli</name>
    <dbReference type="NCBI Taxonomy" id="1578198"/>
    <lineage>
        <taxon>Bacteria</taxon>
        <taxon>Bacillati</taxon>
        <taxon>Bacillota</taxon>
        <taxon>Bacilli</taxon>
        <taxon>Bacillales</taxon>
        <taxon>Bacillaceae</taxon>
        <taxon>Neobacillus</taxon>
    </lineage>
</organism>
<feature type="transmembrane region" description="Helical" evidence="1">
    <location>
        <begin position="349"/>
        <end position="371"/>
    </location>
</feature>
<feature type="transmembrane region" description="Helical" evidence="1">
    <location>
        <begin position="61"/>
        <end position="79"/>
    </location>
</feature>
<feature type="transmembrane region" description="Helical" evidence="1">
    <location>
        <begin position="383"/>
        <end position="400"/>
    </location>
</feature>
<feature type="transmembrane region" description="Helical" evidence="1">
    <location>
        <begin position="285"/>
        <end position="304"/>
    </location>
</feature>
<evidence type="ECO:0000256" key="1">
    <source>
        <dbReference type="SAM" id="Phobius"/>
    </source>
</evidence>
<keyword evidence="1" id="KW-0472">Membrane</keyword>
<dbReference type="EMBL" id="QWEG01000003">
    <property type="protein sequence ID" value="RHW42042.1"/>
    <property type="molecule type" value="Genomic_DNA"/>
</dbReference>
<comment type="caution">
    <text evidence="2">The sequence shown here is derived from an EMBL/GenBank/DDBJ whole genome shotgun (WGS) entry which is preliminary data.</text>
</comment>
<gene>
    <name evidence="2" type="ORF">D1B31_05215</name>
</gene>
<keyword evidence="3" id="KW-1185">Reference proteome</keyword>
<sequence length="486" mass="55612">MEVRMRIEDWLFLLLCIGLGILAEETFTRGEVGISHFIFIAAFYAIFFWRFRGFPYRNQRLGWLVLGAVWLLSASYSLYDMEFFQALNILAIPALVIFHISLITGPKHLEWAKPVFLVSIMRRIGESIAYNAAFARLSSRLALHRTKSKNAAIIKKVFIGIGVSIPVLAVVLNLLISADSEFERIVTGFPAWFRISGESIFRILFTLFSTFAIFGFLQVHLKKRYEIKPAEGKEAGKGIDPVILLTVLFLLDAVYVLFVGVQFTYFFSGTLSDGYTFAEYARRGFFELVFVSVINLSVTVFVLSFAKNPASIMKRLIQASLSILVLSSGIILSSAFMRLMMYEEAYGYTFLRVLIHSFMIFLLIIFCYTLAKIWLDRLSLFHFYFIAAIVYYTAINIIHIDQIVVDRNMERFEQTGKIDLQYLAYMSDTGILALSELYKEQPNLSGLKELLNERKSQVEAAGERHWQSYNLTREKAKKAVLGLNLE</sequence>
<keyword evidence="1" id="KW-1133">Transmembrane helix</keyword>
<dbReference type="Proteomes" id="UP000284416">
    <property type="component" value="Unassembled WGS sequence"/>
</dbReference>
<protein>
    <submittedName>
        <fullName evidence="2">DUF4173 domain-containing protein</fullName>
    </submittedName>
</protein>
<dbReference type="RefSeq" id="WP_118919697.1">
    <property type="nucleotide sequence ID" value="NZ_QWEG01000003.1"/>
</dbReference>
<feature type="transmembrane region" description="Helical" evidence="1">
    <location>
        <begin position="33"/>
        <end position="49"/>
    </location>
</feature>